<evidence type="ECO:0000256" key="2">
    <source>
        <dbReference type="ARBA" id="ARBA00023186"/>
    </source>
</evidence>
<keyword evidence="2 4" id="KW-0143">Chaperone</keyword>
<protein>
    <recommendedName>
        <fullName evidence="1 4">Proteasome assembly chaperone 2</fullName>
    </recommendedName>
</protein>
<evidence type="ECO:0000313" key="5">
    <source>
        <dbReference type="Proteomes" id="UP000694844"/>
    </source>
</evidence>
<dbReference type="InterPro" id="IPR019151">
    <property type="entry name" value="Proteasome_assmbl_chaperone_2"/>
</dbReference>
<gene>
    <name evidence="6" type="primary">LOC111117351</name>
</gene>
<proteinExistence type="inferred from homology"/>
<comment type="function">
    <text evidence="4">Chaperone protein which promotes assembly of the 20S proteasome as part of a heterodimer with PSMG1.</text>
</comment>
<dbReference type="Pfam" id="PF09754">
    <property type="entry name" value="PAC2"/>
    <property type="match status" value="1"/>
</dbReference>
<comment type="similarity">
    <text evidence="3 4">Belongs to the PSMG2 family.</text>
</comment>
<dbReference type="PIRSF" id="PIRSF010044">
    <property type="entry name" value="UCP010044"/>
    <property type="match status" value="1"/>
</dbReference>
<keyword evidence="5" id="KW-1185">Reference proteome</keyword>
<accession>A0A8B8C8R9</accession>
<dbReference type="InterPro" id="IPR016562">
    <property type="entry name" value="Proteasome_assmbl_chp_2_euk"/>
</dbReference>
<dbReference type="GO" id="GO:0005829">
    <property type="term" value="C:cytosol"/>
    <property type="evidence" value="ECO:0007669"/>
    <property type="project" value="TreeGrafter"/>
</dbReference>
<evidence type="ECO:0000256" key="1">
    <source>
        <dbReference type="ARBA" id="ARBA00019186"/>
    </source>
</evidence>
<sequence>MYIPADKKNTKTFEGYTLVLPAVSVGNVGQLAADLLISTMWLDRCGFIYHDSILPLVGNDPYAHPEADVCKVVTACEVYESKLHQLVIIQQRAPFVKGKMASYRRWLISWIKENKFEKVAILSSMHAHERLDIQLQGSQFRYIATPDLEAEHKERFSHEALNWTPLEDRTSLEDLHSTESPLYLPGGGIAKSLFEECSKENIPTIVLLVFCSEGDNAQDAVKLAYNLNTWLDFIDFKPKYDLDGKTIIKPASTWKIPSSWRLLFGTVVDQTLFH</sequence>
<dbReference type="GeneID" id="111117351"/>
<dbReference type="Gene3D" id="3.40.50.10900">
    <property type="entry name" value="PAC-like subunit"/>
    <property type="match status" value="1"/>
</dbReference>
<dbReference type="PANTHER" id="PTHR12970:SF1">
    <property type="entry name" value="PROTEASOME ASSEMBLY CHAPERONE 2"/>
    <property type="match status" value="1"/>
</dbReference>
<dbReference type="GO" id="GO:0043248">
    <property type="term" value="P:proteasome assembly"/>
    <property type="evidence" value="ECO:0007669"/>
    <property type="project" value="TreeGrafter"/>
</dbReference>
<organism evidence="5 6">
    <name type="scientific">Crassostrea virginica</name>
    <name type="common">Eastern oyster</name>
    <dbReference type="NCBI Taxonomy" id="6565"/>
    <lineage>
        <taxon>Eukaryota</taxon>
        <taxon>Metazoa</taxon>
        <taxon>Spiralia</taxon>
        <taxon>Lophotrochozoa</taxon>
        <taxon>Mollusca</taxon>
        <taxon>Bivalvia</taxon>
        <taxon>Autobranchia</taxon>
        <taxon>Pteriomorphia</taxon>
        <taxon>Ostreida</taxon>
        <taxon>Ostreoidea</taxon>
        <taxon>Ostreidae</taxon>
        <taxon>Crassostrea</taxon>
    </lineage>
</organism>
<dbReference type="GO" id="GO:0005634">
    <property type="term" value="C:nucleus"/>
    <property type="evidence" value="ECO:0007669"/>
    <property type="project" value="TreeGrafter"/>
</dbReference>
<evidence type="ECO:0000313" key="6">
    <source>
        <dbReference type="RefSeq" id="XP_022312143.1"/>
    </source>
</evidence>
<dbReference type="RefSeq" id="XP_022312143.1">
    <property type="nucleotide sequence ID" value="XM_022456435.1"/>
</dbReference>
<dbReference type="AlphaFoldDB" id="A0A8B8C8R9"/>
<evidence type="ECO:0000256" key="3">
    <source>
        <dbReference type="ARBA" id="ARBA00025745"/>
    </source>
</evidence>
<dbReference type="PANTHER" id="PTHR12970">
    <property type="entry name" value="PROTEASOME ASSEMBLY CHAPERONE 2"/>
    <property type="match status" value="1"/>
</dbReference>
<dbReference type="Proteomes" id="UP000694844">
    <property type="component" value="Chromosome 10"/>
</dbReference>
<comment type="subunit">
    <text evidence="4">Forms a heterodimer with PSMG1.</text>
</comment>
<dbReference type="InterPro" id="IPR038389">
    <property type="entry name" value="PSMG2_sf"/>
</dbReference>
<name>A0A8B8C8R9_CRAVI</name>
<dbReference type="KEGG" id="cvn:111117351"/>
<dbReference type="OrthoDB" id="10260712at2759"/>
<evidence type="ECO:0000256" key="4">
    <source>
        <dbReference type="PIRNR" id="PIRNR010044"/>
    </source>
</evidence>
<reference evidence="6" key="1">
    <citation type="submission" date="2025-08" db="UniProtKB">
        <authorList>
            <consortium name="RefSeq"/>
        </authorList>
    </citation>
    <scope>IDENTIFICATION</scope>
    <source>
        <tissue evidence="6">Whole sample</tissue>
    </source>
</reference>